<dbReference type="SUPFAM" id="SSF117839">
    <property type="entry name" value="WWE domain"/>
    <property type="match status" value="2"/>
</dbReference>
<feature type="compositionally biased region" description="Low complexity" evidence="1">
    <location>
        <begin position="259"/>
        <end position="276"/>
    </location>
</feature>
<dbReference type="Proteomes" id="UP000002195">
    <property type="component" value="Unassembled WGS sequence"/>
</dbReference>
<feature type="region of interest" description="Disordered" evidence="1">
    <location>
        <begin position="146"/>
        <end position="176"/>
    </location>
</feature>
<comment type="caution">
    <text evidence="3">The sequence shown here is derived from an EMBL/GenBank/DDBJ whole genome shotgun (WGS) entry which is preliminary data.</text>
</comment>
<sequence>MSYMINSAKQKRNEDEIINFISNSSLKDRSLLLLYISKLSSNGLYIPSISSLINFCEEIIILKDTIETQNEDLVAKWYWADDDMNGHQTDYKPYSFETCKRLEKARKNKIEYCRISDVHFVDTVSLAQIRYDDKGRVRLVRRDPPKYKENEILPQQQQQPITTENNNNNDNDNNKDDEFVQWYWADDGPRGHQDVWVKYSEDLSKLMEASYQNNNRINSELIPIKVDEERFVDTKRMLQVRFDSRFRVRLVKRDTKTLAPPKGSSGSSAPSTPSKSTMEKLFGLMTLQSPKKSTPKKPNQKIPFVDTSINLKTLPNDALLDILTIDEIKYLMKKLVIAIPDSSKSNADQTPTNSSLKKFTISTFKSTFILNNNQILSKIVLKK</sequence>
<feature type="compositionally biased region" description="Low complexity" evidence="1">
    <location>
        <begin position="154"/>
        <end position="171"/>
    </location>
</feature>
<dbReference type="KEGG" id="ddi:DDB_G0275801"/>
<dbReference type="FunCoup" id="Q86H79">
    <property type="interactions" value="640"/>
</dbReference>
<feature type="domain" description="WWE" evidence="2">
    <location>
        <begin position="168"/>
        <end position="253"/>
    </location>
</feature>
<feature type="domain" description="WWE" evidence="2">
    <location>
        <begin position="61"/>
        <end position="142"/>
    </location>
</feature>
<dbReference type="PaxDb" id="44689-DDB0233279"/>
<dbReference type="HOGENOM" id="CLU_722449_0_0_1"/>
<dbReference type="eggNOG" id="ENOG502RIA2">
    <property type="taxonomic scope" value="Eukaryota"/>
</dbReference>
<name>Q86H79_DICDI</name>
<dbReference type="PROSITE" id="PS50918">
    <property type="entry name" value="WWE"/>
    <property type="match status" value="2"/>
</dbReference>
<reference evidence="3 4" key="1">
    <citation type="journal article" date="2005" name="Nature">
        <title>The genome of the social amoeba Dictyostelium discoideum.</title>
        <authorList>
            <consortium name="The Dictyostelium discoideum Sequencing Consortium"/>
            <person name="Eichinger L."/>
            <person name="Pachebat J.A."/>
            <person name="Glockner G."/>
            <person name="Rajandream M.A."/>
            <person name="Sucgang R."/>
            <person name="Berriman M."/>
            <person name="Song J."/>
            <person name="Olsen R."/>
            <person name="Szafranski K."/>
            <person name="Xu Q."/>
            <person name="Tunggal B."/>
            <person name="Kummerfeld S."/>
            <person name="Madera M."/>
            <person name="Konfortov B.A."/>
            <person name="Rivero F."/>
            <person name="Bankier A.T."/>
            <person name="Lehmann R."/>
            <person name="Hamlin N."/>
            <person name="Davies R."/>
            <person name="Gaudet P."/>
            <person name="Fey P."/>
            <person name="Pilcher K."/>
            <person name="Chen G."/>
            <person name="Saunders D."/>
            <person name="Sodergren E."/>
            <person name="Davis P."/>
            <person name="Kerhornou A."/>
            <person name="Nie X."/>
            <person name="Hall N."/>
            <person name="Anjard C."/>
            <person name="Hemphill L."/>
            <person name="Bason N."/>
            <person name="Farbrother P."/>
            <person name="Desany B."/>
            <person name="Just E."/>
            <person name="Morio T."/>
            <person name="Rost R."/>
            <person name="Churcher C."/>
            <person name="Cooper J."/>
            <person name="Haydock S."/>
            <person name="van Driessche N."/>
            <person name="Cronin A."/>
            <person name="Goodhead I."/>
            <person name="Muzny D."/>
            <person name="Mourier T."/>
            <person name="Pain A."/>
            <person name="Lu M."/>
            <person name="Harper D."/>
            <person name="Lindsay R."/>
            <person name="Hauser H."/>
            <person name="James K."/>
            <person name="Quiles M."/>
            <person name="Madan Babu M."/>
            <person name="Saito T."/>
            <person name="Buchrieser C."/>
            <person name="Wardroper A."/>
            <person name="Felder M."/>
            <person name="Thangavelu M."/>
            <person name="Johnson D."/>
            <person name="Knights A."/>
            <person name="Loulseged H."/>
            <person name="Mungall K."/>
            <person name="Oliver K."/>
            <person name="Price C."/>
            <person name="Quail M.A."/>
            <person name="Urushihara H."/>
            <person name="Hernandez J."/>
            <person name="Rabbinowitsch E."/>
            <person name="Steffen D."/>
            <person name="Sanders M."/>
            <person name="Ma J."/>
            <person name="Kohara Y."/>
            <person name="Sharp S."/>
            <person name="Simmonds M."/>
            <person name="Spiegler S."/>
            <person name="Tivey A."/>
            <person name="Sugano S."/>
            <person name="White B."/>
            <person name="Walker D."/>
            <person name="Woodward J."/>
            <person name="Winckler T."/>
            <person name="Tanaka Y."/>
            <person name="Shaulsky G."/>
            <person name="Schleicher M."/>
            <person name="Weinstock G."/>
            <person name="Rosenthal A."/>
            <person name="Cox E.C."/>
            <person name="Chisholm R.L."/>
            <person name="Gibbs R."/>
            <person name="Loomis W.F."/>
            <person name="Platzer M."/>
            <person name="Kay R.R."/>
            <person name="Williams J."/>
            <person name="Dear P.H."/>
            <person name="Noegel A.A."/>
            <person name="Barrell B."/>
            <person name="Kuspa A."/>
        </authorList>
    </citation>
    <scope>NUCLEOTIDE SEQUENCE [LARGE SCALE GENOMIC DNA]</scope>
    <source>
        <strain evidence="3 4">AX4</strain>
    </source>
</reference>
<dbReference type="dictyBase" id="DDB_G0275801"/>
<dbReference type="AlphaFoldDB" id="Q86H79"/>
<dbReference type="Gene3D" id="3.30.720.50">
    <property type="match status" value="2"/>
</dbReference>
<dbReference type="GlyGen" id="Q86H79">
    <property type="glycosylation" value="1 site"/>
</dbReference>
<dbReference type="InterPro" id="IPR004170">
    <property type="entry name" value="WWE_dom"/>
</dbReference>
<keyword evidence="4" id="KW-1185">Reference proteome</keyword>
<proteinExistence type="predicted"/>
<dbReference type="GeneID" id="8620016"/>
<dbReference type="Pfam" id="PF02825">
    <property type="entry name" value="WWE"/>
    <property type="match status" value="2"/>
</dbReference>
<dbReference type="InterPro" id="IPR037197">
    <property type="entry name" value="WWE_dom_sf"/>
</dbReference>
<accession>Q86H79</accession>
<evidence type="ECO:0000259" key="2">
    <source>
        <dbReference type="PROSITE" id="PS50918"/>
    </source>
</evidence>
<evidence type="ECO:0000313" key="3">
    <source>
        <dbReference type="EMBL" id="EAL69651.1"/>
    </source>
</evidence>
<dbReference type="EMBL" id="AAFI02000013">
    <property type="protein sequence ID" value="EAL69651.1"/>
    <property type="molecule type" value="Genomic_DNA"/>
</dbReference>
<feature type="region of interest" description="Disordered" evidence="1">
    <location>
        <begin position="254"/>
        <end position="276"/>
    </location>
</feature>
<evidence type="ECO:0000256" key="1">
    <source>
        <dbReference type="SAM" id="MobiDB-lite"/>
    </source>
</evidence>
<organism evidence="3 4">
    <name type="scientific">Dictyostelium discoideum</name>
    <name type="common">Social amoeba</name>
    <dbReference type="NCBI Taxonomy" id="44689"/>
    <lineage>
        <taxon>Eukaryota</taxon>
        <taxon>Amoebozoa</taxon>
        <taxon>Evosea</taxon>
        <taxon>Eumycetozoa</taxon>
        <taxon>Dictyostelia</taxon>
        <taxon>Dictyosteliales</taxon>
        <taxon>Dictyosteliaceae</taxon>
        <taxon>Dictyostelium</taxon>
    </lineage>
</organism>
<dbReference type="VEuPathDB" id="AmoebaDB:DDB_G0275801"/>
<accession>Q553I3</accession>
<protein>
    <submittedName>
        <fullName evidence="3">WWE domain-containing protein</fullName>
    </submittedName>
</protein>
<evidence type="ECO:0000313" key="4">
    <source>
        <dbReference type="Proteomes" id="UP000002195"/>
    </source>
</evidence>
<dbReference type="InParanoid" id="Q86H79"/>
<gene>
    <name evidence="3" type="ORF">DDB_G0275801</name>
</gene>
<dbReference type="RefSeq" id="XP_643430.1">
    <property type="nucleotide sequence ID" value="XM_638338.1"/>
</dbReference>